<keyword evidence="1" id="KW-0472">Membrane</keyword>
<keyword evidence="1" id="KW-1133">Transmembrane helix</keyword>
<feature type="transmembrane region" description="Helical" evidence="1">
    <location>
        <begin position="90"/>
        <end position="110"/>
    </location>
</feature>
<reference evidence="2 3" key="1">
    <citation type="journal article" date="2016" name="Mol. Biol. Evol.">
        <title>Comparative Genomics of Early-Diverging Mushroom-Forming Fungi Provides Insights into the Origins of Lignocellulose Decay Capabilities.</title>
        <authorList>
            <person name="Nagy L.G."/>
            <person name="Riley R."/>
            <person name="Tritt A."/>
            <person name="Adam C."/>
            <person name="Daum C."/>
            <person name="Floudas D."/>
            <person name="Sun H."/>
            <person name="Yadav J.S."/>
            <person name="Pangilinan J."/>
            <person name="Larsson K.H."/>
            <person name="Matsuura K."/>
            <person name="Barry K."/>
            <person name="Labutti K."/>
            <person name="Kuo R."/>
            <person name="Ohm R.A."/>
            <person name="Bhattacharya S.S."/>
            <person name="Shirouzu T."/>
            <person name="Yoshinaga Y."/>
            <person name="Martin F.M."/>
            <person name="Grigoriev I.V."/>
            <person name="Hibbett D.S."/>
        </authorList>
    </citation>
    <scope>NUCLEOTIDE SEQUENCE [LARGE SCALE GENOMIC DNA]</scope>
    <source>
        <strain evidence="2 3">L-15889</strain>
    </source>
</reference>
<organism evidence="2 3">
    <name type="scientific">Daedalea quercina L-15889</name>
    <dbReference type="NCBI Taxonomy" id="1314783"/>
    <lineage>
        <taxon>Eukaryota</taxon>
        <taxon>Fungi</taxon>
        <taxon>Dikarya</taxon>
        <taxon>Basidiomycota</taxon>
        <taxon>Agaricomycotina</taxon>
        <taxon>Agaricomycetes</taxon>
        <taxon>Polyporales</taxon>
        <taxon>Fomitopsis</taxon>
    </lineage>
</organism>
<dbReference type="Proteomes" id="UP000076727">
    <property type="component" value="Unassembled WGS sequence"/>
</dbReference>
<dbReference type="EMBL" id="KV429043">
    <property type="protein sequence ID" value="KZT72020.1"/>
    <property type="molecule type" value="Genomic_DNA"/>
</dbReference>
<proteinExistence type="predicted"/>
<evidence type="ECO:0000313" key="2">
    <source>
        <dbReference type="EMBL" id="KZT72020.1"/>
    </source>
</evidence>
<keyword evidence="3" id="KW-1185">Reference proteome</keyword>
<protein>
    <submittedName>
        <fullName evidence="2">Uncharacterized protein</fullName>
    </submittedName>
</protein>
<gene>
    <name evidence="2" type="ORF">DAEQUDRAFT_755515</name>
</gene>
<evidence type="ECO:0000256" key="1">
    <source>
        <dbReference type="SAM" id="Phobius"/>
    </source>
</evidence>
<name>A0A165SHX7_9APHY</name>
<dbReference type="AlphaFoldDB" id="A0A165SHX7"/>
<accession>A0A165SHX7</accession>
<evidence type="ECO:0000313" key="3">
    <source>
        <dbReference type="Proteomes" id="UP000076727"/>
    </source>
</evidence>
<sequence length="154" mass="16969">MKYPPLDGAASRRLMANRSTRHKLSSRDGFVRSKPGLRFAATDIVIRYDLVLNYELAAQRQVFATELRCPGYQRPQIATPNVPSLAPVPISALIARNIVLVLLFIVAVVVPHAWRRQPATSVTGLPLTVQTDGLVWKAPASRSGLNCIPTVTWD</sequence>
<keyword evidence="1" id="KW-0812">Transmembrane</keyword>